<reference evidence="2 3" key="1">
    <citation type="journal article" date="2017" name="BMC Genomics">
        <title>Whole-genome assembly of Babesia ovata and comparative genomics between closely related pathogens.</title>
        <authorList>
            <person name="Yamagishi J."/>
            <person name="Asada M."/>
            <person name="Hakimi H."/>
            <person name="Tanaka T.Q."/>
            <person name="Sugimoto C."/>
            <person name="Kawazu S."/>
        </authorList>
    </citation>
    <scope>NUCLEOTIDE SEQUENCE [LARGE SCALE GENOMIC DNA]</scope>
    <source>
        <strain evidence="2 3">Miyake</strain>
    </source>
</reference>
<keyword evidence="1" id="KW-0472">Membrane</keyword>
<proteinExistence type="predicted"/>
<gene>
    <name evidence="2" type="ORF">BOVATA_047370</name>
</gene>
<sequence length="176" mass="20799">MIIIISCNVLIILHTLKNSMKERHHPVAQPVKVGVHDAFTGVIPFLVAEKFFEAFSKIFKNFCTISIMIFINFTNFITMLTKLFKTVERRQRLLMRVKGFRLFFRESIFGFIKPFFSIFKLSFKMINIFPLLNLLFKAIHFRLKAINFLFLSLKVINFLLNSFNYSCNLLCKLRNL</sequence>
<protein>
    <submittedName>
        <fullName evidence="2">Peptidase S11 D-alanyl-D-alanine carboxypeptidase 1, putative</fullName>
    </submittedName>
</protein>
<keyword evidence="3" id="KW-1185">Reference proteome</keyword>
<feature type="transmembrane region" description="Helical" evidence="1">
    <location>
        <begin position="102"/>
        <end position="119"/>
    </location>
</feature>
<keyword evidence="1" id="KW-0812">Transmembrane</keyword>
<keyword evidence="2" id="KW-0378">Hydrolase</keyword>
<dbReference type="GO" id="GO:0004180">
    <property type="term" value="F:carboxypeptidase activity"/>
    <property type="evidence" value="ECO:0007669"/>
    <property type="project" value="UniProtKB-KW"/>
</dbReference>
<evidence type="ECO:0000256" key="1">
    <source>
        <dbReference type="SAM" id="Phobius"/>
    </source>
</evidence>
<evidence type="ECO:0000313" key="3">
    <source>
        <dbReference type="Proteomes" id="UP000236319"/>
    </source>
</evidence>
<keyword evidence="1" id="KW-1133">Transmembrane helix</keyword>
<keyword evidence="2" id="KW-0121">Carboxypeptidase</keyword>
<accession>A0A2H6KJS1</accession>
<dbReference type="Proteomes" id="UP000236319">
    <property type="component" value="Unassembled WGS sequence"/>
</dbReference>
<dbReference type="VEuPathDB" id="PiroplasmaDB:BOVATA_047370"/>
<feature type="transmembrane region" description="Helical" evidence="1">
    <location>
        <begin position="58"/>
        <end position="81"/>
    </location>
</feature>
<evidence type="ECO:0000313" key="2">
    <source>
        <dbReference type="EMBL" id="GBE63244.1"/>
    </source>
</evidence>
<dbReference type="RefSeq" id="XP_028869487.1">
    <property type="nucleotide sequence ID" value="XM_029013654.1"/>
</dbReference>
<comment type="caution">
    <text evidence="2">The sequence shown here is derived from an EMBL/GenBank/DDBJ whole genome shotgun (WGS) entry which is preliminary data.</text>
</comment>
<keyword evidence="2" id="KW-0645">Protease</keyword>
<dbReference type="AlphaFoldDB" id="A0A2H6KJS1"/>
<dbReference type="EMBL" id="BDSA01000025">
    <property type="protein sequence ID" value="GBE63244.1"/>
    <property type="molecule type" value="Genomic_DNA"/>
</dbReference>
<feature type="transmembrane region" description="Helical" evidence="1">
    <location>
        <begin position="139"/>
        <end position="160"/>
    </location>
</feature>
<dbReference type="GeneID" id="39877014"/>
<organism evidence="2 3">
    <name type="scientific">Babesia ovata</name>
    <dbReference type="NCBI Taxonomy" id="189622"/>
    <lineage>
        <taxon>Eukaryota</taxon>
        <taxon>Sar</taxon>
        <taxon>Alveolata</taxon>
        <taxon>Apicomplexa</taxon>
        <taxon>Aconoidasida</taxon>
        <taxon>Piroplasmida</taxon>
        <taxon>Babesiidae</taxon>
        <taxon>Babesia</taxon>
    </lineage>
</organism>
<name>A0A2H6KJS1_9APIC</name>